<protein>
    <submittedName>
        <fullName evidence="2">13232_t:CDS:1</fullName>
    </submittedName>
</protein>
<feature type="compositionally biased region" description="Polar residues" evidence="1">
    <location>
        <begin position="436"/>
        <end position="451"/>
    </location>
</feature>
<dbReference type="Proteomes" id="UP000789342">
    <property type="component" value="Unassembled WGS sequence"/>
</dbReference>
<evidence type="ECO:0000313" key="3">
    <source>
        <dbReference type="Proteomes" id="UP000789342"/>
    </source>
</evidence>
<comment type="caution">
    <text evidence="2">The sequence shown here is derived from an EMBL/GenBank/DDBJ whole genome shotgun (WGS) entry which is preliminary data.</text>
</comment>
<proteinExistence type="predicted"/>
<feature type="compositionally biased region" description="Basic and acidic residues" evidence="1">
    <location>
        <begin position="269"/>
        <end position="286"/>
    </location>
</feature>
<feature type="compositionally biased region" description="Basic and acidic residues" evidence="1">
    <location>
        <begin position="304"/>
        <end position="313"/>
    </location>
</feature>
<feature type="compositionally biased region" description="Basic and acidic residues" evidence="1">
    <location>
        <begin position="369"/>
        <end position="386"/>
    </location>
</feature>
<organism evidence="2 3">
    <name type="scientific">Acaulospora morrowiae</name>
    <dbReference type="NCBI Taxonomy" id="94023"/>
    <lineage>
        <taxon>Eukaryota</taxon>
        <taxon>Fungi</taxon>
        <taxon>Fungi incertae sedis</taxon>
        <taxon>Mucoromycota</taxon>
        <taxon>Glomeromycotina</taxon>
        <taxon>Glomeromycetes</taxon>
        <taxon>Diversisporales</taxon>
        <taxon>Acaulosporaceae</taxon>
        <taxon>Acaulospora</taxon>
    </lineage>
</organism>
<feature type="compositionally biased region" description="Polar residues" evidence="1">
    <location>
        <begin position="200"/>
        <end position="209"/>
    </location>
</feature>
<feature type="compositionally biased region" description="Polar residues" evidence="1">
    <location>
        <begin position="387"/>
        <end position="400"/>
    </location>
</feature>
<feature type="compositionally biased region" description="Polar residues" evidence="1">
    <location>
        <begin position="10"/>
        <end position="21"/>
    </location>
</feature>
<feature type="compositionally biased region" description="Basic and acidic residues" evidence="1">
    <location>
        <begin position="116"/>
        <end position="128"/>
    </location>
</feature>
<reference evidence="2" key="1">
    <citation type="submission" date="2021-06" db="EMBL/GenBank/DDBJ databases">
        <authorList>
            <person name="Kallberg Y."/>
            <person name="Tangrot J."/>
            <person name="Rosling A."/>
        </authorList>
    </citation>
    <scope>NUCLEOTIDE SEQUENCE</scope>
    <source>
        <strain evidence="2">CL551</strain>
    </source>
</reference>
<feature type="region of interest" description="Disordered" evidence="1">
    <location>
        <begin position="114"/>
        <end position="170"/>
    </location>
</feature>
<gene>
    <name evidence="2" type="ORF">AMORRO_LOCUS11410</name>
</gene>
<evidence type="ECO:0000256" key="1">
    <source>
        <dbReference type="SAM" id="MobiDB-lite"/>
    </source>
</evidence>
<feature type="compositionally biased region" description="Basic and acidic residues" evidence="1">
    <location>
        <begin position="325"/>
        <end position="335"/>
    </location>
</feature>
<feature type="compositionally biased region" description="Basic and acidic residues" evidence="1">
    <location>
        <begin position="22"/>
        <end position="34"/>
    </location>
</feature>
<feature type="region of interest" description="Disordered" evidence="1">
    <location>
        <begin position="1"/>
        <end position="34"/>
    </location>
</feature>
<dbReference type="EMBL" id="CAJVPV010014412">
    <property type="protein sequence ID" value="CAG8684663.1"/>
    <property type="molecule type" value="Genomic_DNA"/>
</dbReference>
<keyword evidence="3" id="KW-1185">Reference proteome</keyword>
<accession>A0A9N9ELX1</accession>
<dbReference type="AlphaFoldDB" id="A0A9N9ELX1"/>
<evidence type="ECO:0000313" key="2">
    <source>
        <dbReference type="EMBL" id="CAG8684663.1"/>
    </source>
</evidence>
<feature type="region of interest" description="Disordered" evidence="1">
    <location>
        <begin position="191"/>
        <end position="460"/>
    </location>
</feature>
<sequence>MPGGTERESSVVNTKLSQYKSEVTDSVHTSPKEMEGLSDAIMEEVTGVTVTPNEVTTNCLTNTEANDPVDTKIDASGDVIMLDSLEEKTGDSVLGSKCDRVGVIANGPNGMVADGSLDKSTDNSEIESKSNSVDVSKDELIEKVTMGDTTSKPPDSSEEALKNHSVNDLMNKSESEMLVEKLTNTNIRELSGVTADDNTDSNVQHSYNKSTDEPEVAKDSPTDTAADSPDGITIKDTCDNQVDNSEITSKDSSAEAIEPTEEPSNTSKNEPDIKDSLGANDLREDLGSATVDRSIDATNSEGVLKNDSKDVKIGGESATCGSTDAVRDNSKDDCSSGKPNVEMPSDSHQDESEDWKGNINKELSNSDPIHQDKLIDQSKNREEKEVSNNLVKVNDSSTNLVKPDAERETDEDSKSIKDNAHQVSPEESGLKDEGSESTQATQPSQGNSNDIPTGVTFIDLTSDDDRDDIITVISWSSMDANVDEDDPPSLDDLAVFDEMSAEADELEEDDIDDGDVRKSEDFEEKGFKIDNLIKGMSAGTMISLIDSVMPLNKGKKHLYSRKSAR</sequence>
<dbReference type="OrthoDB" id="10557433at2759"/>
<name>A0A9N9ELX1_9GLOM</name>
<feature type="compositionally biased region" description="Basic and acidic residues" evidence="1">
    <location>
        <begin position="210"/>
        <end position="221"/>
    </location>
</feature>
<feature type="compositionally biased region" description="Basic and acidic residues" evidence="1">
    <location>
        <begin position="345"/>
        <end position="356"/>
    </location>
</feature>